<evidence type="ECO:0000313" key="11">
    <source>
        <dbReference type="Proteomes" id="UP000026922"/>
    </source>
</evidence>
<comment type="caution">
    <text evidence="10">The sequence shown here is derived from an EMBL/GenBank/DDBJ whole genome shotgun (WGS) entry which is preliminary data.</text>
</comment>
<evidence type="ECO:0000313" key="10">
    <source>
        <dbReference type="EMBL" id="ETZ05115.1"/>
    </source>
</evidence>
<dbReference type="PANTHER" id="PTHR10993">
    <property type="entry name" value="OCTANOYLTRANSFERASE"/>
    <property type="match status" value="1"/>
</dbReference>
<feature type="binding site" evidence="7">
    <location>
        <begin position="72"/>
        <end position="79"/>
    </location>
    <ligand>
        <name>substrate</name>
    </ligand>
</feature>
<accession>A0A061JGG9</accession>
<dbReference type="AlphaFoldDB" id="A0A061JGG9"/>
<gene>
    <name evidence="10" type="ORF">K737_300466</name>
</gene>
<evidence type="ECO:0000256" key="4">
    <source>
        <dbReference type="ARBA" id="ARBA00024732"/>
    </source>
</evidence>
<evidence type="ECO:0000256" key="3">
    <source>
        <dbReference type="ARBA" id="ARBA00023315"/>
    </source>
</evidence>
<comment type="catalytic activity">
    <reaction evidence="5">
        <text>octanoyl-[ACP] + L-lysyl-[protein] = N(6)-octanoyl-L-lysyl-[protein] + holo-[ACP] + H(+)</text>
        <dbReference type="Rhea" id="RHEA:17665"/>
        <dbReference type="Rhea" id="RHEA-COMP:9636"/>
        <dbReference type="Rhea" id="RHEA-COMP:9685"/>
        <dbReference type="Rhea" id="RHEA-COMP:9752"/>
        <dbReference type="Rhea" id="RHEA-COMP:9928"/>
        <dbReference type="ChEBI" id="CHEBI:15378"/>
        <dbReference type="ChEBI" id="CHEBI:29969"/>
        <dbReference type="ChEBI" id="CHEBI:64479"/>
        <dbReference type="ChEBI" id="CHEBI:78463"/>
        <dbReference type="ChEBI" id="CHEBI:78809"/>
        <dbReference type="EC" id="2.3.1.181"/>
    </reaction>
</comment>
<protein>
    <recommendedName>
        <fullName evidence="5">Octanoyltransferase</fullName>
        <ecNumber evidence="5">2.3.1.181</ecNumber>
    </recommendedName>
</protein>
<dbReference type="GO" id="GO:0009249">
    <property type="term" value="P:protein lipoylation"/>
    <property type="evidence" value="ECO:0007669"/>
    <property type="project" value="InterPro"/>
</dbReference>
<evidence type="ECO:0000256" key="7">
    <source>
        <dbReference type="PIRSR" id="PIRSR016262-2"/>
    </source>
</evidence>
<evidence type="ECO:0000256" key="8">
    <source>
        <dbReference type="PIRSR" id="PIRSR016262-3"/>
    </source>
</evidence>
<feature type="binding site" evidence="7">
    <location>
        <begin position="139"/>
        <end position="141"/>
    </location>
    <ligand>
        <name>substrate</name>
    </ligand>
</feature>
<dbReference type="NCBIfam" id="TIGR00214">
    <property type="entry name" value="lipB"/>
    <property type="match status" value="1"/>
</dbReference>
<comment type="similarity">
    <text evidence="5">Belongs to the LipB family.</text>
</comment>
<evidence type="ECO:0000256" key="6">
    <source>
        <dbReference type="PIRSR" id="PIRSR016262-1"/>
    </source>
</evidence>
<keyword evidence="2 5" id="KW-0808">Transferase</keyword>
<keyword evidence="11" id="KW-1185">Reference proteome</keyword>
<feature type="active site" description="Acyl-thioester intermediate" evidence="6">
    <location>
        <position position="170"/>
    </location>
</feature>
<organism evidence="10 11">
    <name type="scientific">Holospora undulata HU1</name>
    <dbReference type="NCBI Taxonomy" id="1321371"/>
    <lineage>
        <taxon>Bacteria</taxon>
        <taxon>Pseudomonadati</taxon>
        <taxon>Pseudomonadota</taxon>
        <taxon>Alphaproteobacteria</taxon>
        <taxon>Holosporales</taxon>
        <taxon>Holosporaceae</taxon>
        <taxon>Holospora</taxon>
    </lineage>
</organism>
<comment type="pathway">
    <text evidence="1 5">Protein modification; protein lipoylation via endogenous pathway; protein N(6)-(lipoyl)lysine from octanoyl-[acyl-carrier-protein]: step 1/2.</text>
</comment>
<dbReference type="PANTHER" id="PTHR10993:SF7">
    <property type="entry name" value="LIPOYLTRANSFERASE 2, MITOCHONDRIAL-RELATED"/>
    <property type="match status" value="1"/>
</dbReference>
<comment type="function">
    <text evidence="4 5">Catalyzes the transfer of endogenously produced octanoic acid from octanoyl-acyl-carrier-protein onto the lipoyl domains of lipoate-dependent enzymes. Lipoyl-ACP can also act as a substrate although octanoyl-ACP is likely to be the physiological substrate.</text>
</comment>
<dbReference type="Pfam" id="PF21948">
    <property type="entry name" value="LplA-B_cat"/>
    <property type="match status" value="1"/>
</dbReference>
<dbReference type="InterPro" id="IPR004143">
    <property type="entry name" value="BPL_LPL_catalytic"/>
</dbReference>
<sequence length="214" mass="24297">MCTIPFHCYRWSLPQDYPYICDAMVAYADDIALGRACESLWLLSHTPVYTLGAGALSYVSQDLNVPVYRAGRGGLLTFHGPEQRMIYPFIYIKSRGFTVSSYLSSLEQWVVHFLNLLGIQGECTQDRRGVWIQNKKIASLGIQIKRNVAFHGMALNLYSPSKAFLKISPCGLEKKFGITSLEQLGIPLCYQEIDRLLWKVCPFKFSVEDQKIRG</sequence>
<dbReference type="PIRSF" id="PIRSF016262">
    <property type="entry name" value="LPLase"/>
    <property type="match status" value="1"/>
</dbReference>
<dbReference type="InterPro" id="IPR045864">
    <property type="entry name" value="aa-tRNA-synth_II/BPL/LPL"/>
</dbReference>
<dbReference type="SUPFAM" id="SSF55681">
    <property type="entry name" value="Class II aaRS and biotin synthetases"/>
    <property type="match status" value="1"/>
</dbReference>
<proteinExistence type="inferred from homology"/>
<evidence type="ECO:0000256" key="1">
    <source>
        <dbReference type="ARBA" id="ARBA00004821"/>
    </source>
</evidence>
<reference evidence="10 11" key="1">
    <citation type="journal article" date="2013" name="Genome Announc.">
        <title>Draft Genome Sequence of Holospora undulata Strain HU1, a Micronucleus-Specific Symbiont of the Ciliate Paramecium caudatum.</title>
        <authorList>
            <person name="Dohra H."/>
            <person name="Suzuki H."/>
            <person name="Suzuki T."/>
            <person name="Tanaka K."/>
            <person name="Fujishima M."/>
        </authorList>
    </citation>
    <scope>NUCLEOTIDE SEQUENCE [LARGE SCALE GENOMIC DNA]</scope>
    <source>
        <strain evidence="10 11">HU1</strain>
    </source>
</reference>
<feature type="domain" description="BPL/LPL catalytic" evidence="9">
    <location>
        <begin position="34"/>
        <end position="209"/>
    </location>
</feature>
<dbReference type="InterPro" id="IPR000544">
    <property type="entry name" value="Octanoyltransferase"/>
</dbReference>
<feature type="binding site" evidence="7">
    <location>
        <begin position="152"/>
        <end position="154"/>
    </location>
    <ligand>
        <name>substrate</name>
    </ligand>
</feature>
<dbReference type="GO" id="GO:0033819">
    <property type="term" value="F:lipoyl(octanoyl) transferase activity"/>
    <property type="evidence" value="ECO:0007669"/>
    <property type="project" value="UniProtKB-EC"/>
</dbReference>
<keyword evidence="3 5" id="KW-0012">Acyltransferase</keyword>
<dbReference type="EC" id="2.3.1.181" evidence="5"/>
<dbReference type="EMBL" id="ARPM03000114">
    <property type="protein sequence ID" value="ETZ05115.1"/>
    <property type="molecule type" value="Genomic_DNA"/>
</dbReference>
<dbReference type="UniPathway" id="UPA00538">
    <property type="reaction ID" value="UER00592"/>
</dbReference>
<feature type="site" description="Lowers pKa of active site Cys" evidence="8">
    <location>
        <position position="136"/>
    </location>
</feature>
<evidence type="ECO:0000256" key="5">
    <source>
        <dbReference type="PIRNR" id="PIRNR016262"/>
    </source>
</evidence>
<dbReference type="Proteomes" id="UP000026922">
    <property type="component" value="Unassembled WGS sequence"/>
</dbReference>
<dbReference type="RefSeq" id="WP_006290359.1">
    <property type="nucleotide sequence ID" value="NZ_ARPM03000114.1"/>
</dbReference>
<evidence type="ECO:0000256" key="2">
    <source>
        <dbReference type="ARBA" id="ARBA00022679"/>
    </source>
</evidence>
<name>A0A061JGG9_9PROT</name>
<evidence type="ECO:0000259" key="9">
    <source>
        <dbReference type="PROSITE" id="PS51733"/>
    </source>
</evidence>
<dbReference type="Gene3D" id="3.30.930.10">
    <property type="entry name" value="Bira Bifunctional Protein, Domain 2"/>
    <property type="match status" value="1"/>
</dbReference>
<dbReference type="PROSITE" id="PS51733">
    <property type="entry name" value="BPL_LPL_CATALYTIC"/>
    <property type="match status" value="1"/>
</dbReference>